<reference evidence="3 4" key="1">
    <citation type="submission" date="2023-09" db="EMBL/GenBank/DDBJ databases">
        <authorList>
            <person name="Wang M."/>
        </authorList>
    </citation>
    <scope>NUCLEOTIDE SEQUENCE [LARGE SCALE GENOMIC DNA]</scope>
    <source>
        <strain evidence="3">GT-2023</strain>
        <tissue evidence="3">Liver</tissue>
    </source>
</reference>
<organism evidence="3 4">
    <name type="scientific">Cirrhinus molitorella</name>
    <name type="common">mud carp</name>
    <dbReference type="NCBI Taxonomy" id="172907"/>
    <lineage>
        <taxon>Eukaryota</taxon>
        <taxon>Metazoa</taxon>
        <taxon>Chordata</taxon>
        <taxon>Craniata</taxon>
        <taxon>Vertebrata</taxon>
        <taxon>Euteleostomi</taxon>
        <taxon>Actinopterygii</taxon>
        <taxon>Neopterygii</taxon>
        <taxon>Teleostei</taxon>
        <taxon>Ostariophysi</taxon>
        <taxon>Cypriniformes</taxon>
        <taxon>Cyprinidae</taxon>
        <taxon>Labeoninae</taxon>
        <taxon>Labeonini</taxon>
        <taxon>Cirrhinus</taxon>
    </lineage>
</organism>
<comment type="caution">
    <text evidence="3">The sequence shown here is derived from an EMBL/GenBank/DDBJ whole genome shotgun (WGS) entry which is preliminary data.</text>
</comment>
<feature type="non-terminal residue" evidence="3">
    <location>
        <position position="1"/>
    </location>
</feature>
<feature type="compositionally biased region" description="Acidic residues" evidence="2">
    <location>
        <begin position="302"/>
        <end position="313"/>
    </location>
</feature>
<feature type="coiled-coil region" evidence="1">
    <location>
        <begin position="395"/>
        <end position="432"/>
    </location>
</feature>
<evidence type="ECO:0008006" key="5">
    <source>
        <dbReference type="Google" id="ProtNLM"/>
    </source>
</evidence>
<feature type="region of interest" description="Disordered" evidence="2">
    <location>
        <begin position="299"/>
        <end position="323"/>
    </location>
</feature>
<dbReference type="Proteomes" id="UP001558613">
    <property type="component" value="Unassembled WGS sequence"/>
</dbReference>
<accession>A0ABR3NYB7</accession>
<gene>
    <name evidence="3" type="ORF">QQF64_000288</name>
</gene>
<proteinExistence type="predicted"/>
<evidence type="ECO:0000256" key="2">
    <source>
        <dbReference type="SAM" id="MobiDB-lite"/>
    </source>
</evidence>
<evidence type="ECO:0000256" key="1">
    <source>
        <dbReference type="SAM" id="Coils"/>
    </source>
</evidence>
<dbReference type="PANTHER" id="PTHR11373">
    <property type="entry name" value="DEOXYNUCLEOSIDE TRIPHOSPHATE TRIPHOSPHOHYDROLASE"/>
    <property type="match status" value="1"/>
</dbReference>
<keyword evidence="4" id="KW-1185">Reference proteome</keyword>
<protein>
    <recommendedName>
        <fullName evidence="5">Deoxynucleoside triphosphate triphosphohydrolase SAMHD1</fullName>
    </recommendedName>
</protein>
<evidence type="ECO:0000313" key="4">
    <source>
        <dbReference type="Proteomes" id="UP001558613"/>
    </source>
</evidence>
<dbReference type="Gene3D" id="3.30.70.2760">
    <property type="match status" value="1"/>
</dbReference>
<dbReference type="PANTHER" id="PTHR11373:SF4">
    <property type="entry name" value="DEOXYNUCLEOSIDE TRIPHOSPHATE TRIPHOSPHOHYDROLASE SAMHD1"/>
    <property type="match status" value="1"/>
</dbReference>
<keyword evidence="1" id="KW-0175">Coiled coil</keyword>
<dbReference type="Gene3D" id="1.10.3210.10">
    <property type="entry name" value="Hypothetical protein af1432"/>
    <property type="match status" value="2"/>
</dbReference>
<dbReference type="SUPFAM" id="SSF109604">
    <property type="entry name" value="HD-domain/PDEase-like"/>
    <property type="match status" value="2"/>
</dbReference>
<evidence type="ECO:0000313" key="3">
    <source>
        <dbReference type="EMBL" id="KAL1281485.1"/>
    </source>
</evidence>
<dbReference type="EMBL" id="JAYMGO010000001">
    <property type="protein sequence ID" value="KAL1281485.1"/>
    <property type="molecule type" value="Genomic_DNA"/>
</dbReference>
<name>A0ABR3NYB7_9TELE</name>
<dbReference type="InterPro" id="IPR050135">
    <property type="entry name" value="dGTPase-like"/>
</dbReference>
<sequence>IPFERLKTNNLIVAFAPCGAAGVGSLVGVPEWSVKGRTEDKSFLYEIVANKLNGIDVDKWDYLVRDCYYLGIPCGFDQQRLLKSARVCIVNGRKHICFRDKVADNIYGMFHTRYTLHRQALQHKIGYIIDIKIKDALVEANDSLIPDRNISDVINNMLEYTKLTDHVFDQILNQSDSNPDLDEARSILQDVVNRRLPKFVGEARLNENYLKVLDMGFGEVGKEPIDNVHFYSKSDLKTASKMKKYQVSSLKPEKFHEFVVRVYYDPKDQKHQREVQQEAEKCFHEWCKINKNKFIDFSHDSGEEEDADEEGKENEDTSTSKIFNDPIHGQFELSQLLVKIIDTPEFQRLRHIKQLGGAYLVYPGATHTRFEHSLGMAHLAESLLKVLKEKQDKYIKKLKMDIEKLGKKQGDLRKKQDELKEKEDELITEKDMLCVQIAALCFNLGE</sequence>